<sequence>MQKFINYHMKIAIVGDFSMYSSKSLREFIYESNKGRDIFFLPSEKEAIEKLSNA</sequence>
<dbReference type="InterPro" id="IPR025438">
    <property type="entry name" value="DUF4180"/>
</dbReference>
<name>A0A645JGW8_9ZZZZ</name>
<dbReference type="EMBL" id="VSSQ01133792">
    <property type="protein sequence ID" value="MPN59604.1"/>
    <property type="molecule type" value="Genomic_DNA"/>
</dbReference>
<accession>A0A645JGW8</accession>
<evidence type="ECO:0000259" key="1">
    <source>
        <dbReference type="Pfam" id="PF13788"/>
    </source>
</evidence>
<organism evidence="2">
    <name type="scientific">bioreactor metagenome</name>
    <dbReference type="NCBI Taxonomy" id="1076179"/>
    <lineage>
        <taxon>unclassified sequences</taxon>
        <taxon>metagenomes</taxon>
        <taxon>ecological metagenomes</taxon>
    </lineage>
</organism>
<proteinExistence type="predicted"/>
<reference evidence="2" key="1">
    <citation type="submission" date="2019-08" db="EMBL/GenBank/DDBJ databases">
        <authorList>
            <person name="Kucharzyk K."/>
            <person name="Murdoch R.W."/>
            <person name="Higgins S."/>
            <person name="Loffler F."/>
        </authorList>
    </citation>
    <scope>NUCLEOTIDE SEQUENCE</scope>
</reference>
<comment type="caution">
    <text evidence="2">The sequence shown here is derived from an EMBL/GenBank/DDBJ whole genome shotgun (WGS) entry which is preliminary data.</text>
</comment>
<dbReference type="AlphaFoldDB" id="A0A645JGW8"/>
<dbReference type="Pfam" id="PF13788">
    <property type="entry name" value="DUF4180"/>
    <property type="match status" value="1"/>
</dbReference>
<feature type="domain" description="DUF4180" evidence="1">
    <location>
        <begin position="1"/>
        <end position="51"/>
    </location>
</feature>
<evidence type="ECO:0000313" key="2">
    <source>
        <dbReference type="EMBL" id="MPN59604.1"/>
    </source>
</evidence>
<gene>
    <name evidence="2" type="ORF">SDC9_207325</name>
</gene>
<protein>
    <recommendedName>
        <fullName evidence="1">DUF4180 domain-containing protein</fullName>
    </recommendedName>
</protein>